<dbReference type="AlphaFoldDB" id="A0A7Y9ZL47"/>
<proteinExistence type="predicted"/>
<evidence type="ECO:0000256" key="1">
    <source>
        <dbReference type="SAM" id="MobiDB-lite"/>
    </source>
</evidence>
<gene>
    <name evidence="2" type="ORF">BJ993_004552</name>
</gene>
<sequence length="309" mass="32813">MDDVQQGGQPDEDGSGPADTAAPLRRRRWALASAGLATLAAASTGLALALTGGDGGAGASADELPSPRSITRDGVTYEVGLISPAAAALDPDDPKAVTVYVFAGESAEQPECSMLEPRARIVEQTSSAVRIATYVYRVPIEGDESISCGFVTSTPGADYRAMTMHLSEPLGQRRLVDEQSGEDIGHLEHDYEPTPGWLPSGFAPRDRDPMLDLYSGFTPEGDFRVSRQYVRGRDGFLDVDVRSSTGCCEMGDAVSHADVGGHEATITENDYHRCVSWSPLPGIVTDVCSTMTLLPADDLLRVARSVPEP</sequence>
<evidence type="ECO:0000313" key="3">
    <source>
        <dbReference type="Proteomes" id="UP000562045"/>
    </source>
</evidence>
<accession>A0A7Y9ZL47</accession>
<dbReference type="Proteomes" id="UP000562045">
    <property type="component" value="Unassembled WGS sequence"/>
</dbReference>
<protein>
    <submittedName>
        <fullName evidence="2">Uncharacterized protein</fullName>
    </submittedName>
</protein>
<feature type="region of interest" description="Disordered" evidence="1">
    <location>
        <begin position="1"/>
        <end position="24"/>
    </location>
</feature>
<reference evidence="2 3" key="1">
    <citation type="submission" date="2020-07" db="EMBL/GenBank/DDBJ databases">
        <title>Sequencing the genomes of 1000 actinobacteria strains.</title>
        <authorList>
            <person name="Klenk H.-P."/>
        </authorList>
    </citation>
    <scope>NUCLEOTIDE SEQUENCE [LARGE SCALE GENOMIC DNA]</scope>
    <source>
        <strain evidence="2 3">DSM 15131</strain>
    </source>
</reference>
<dbReference type="EMBL" id="JACBZM010000001">
    <property type="protein sequence ID" value="NYI47472.1"/>
    <property type="molecule type" value="Genomic_DNA"/>
</dbReference>
<comment type="caution">
    <text evidence="2">The sequence shown here is derived from an EMBL/GenBank/DDBJ whole genome shotgun (WGS) entry which is preliminary data.</text>
</comment>
<name>A0A7Y9ZL47_9ACTN</name>
<organism evidence="2 3">
    <name type="scientific">Nocardioides aromaticivorans</name>
    <dbReference type="NCBI Taxonomy" id="200618"/>
    <lineage>
        <taxon>Bacteria</taxon>
        <taxon>Bacillati</taxon>
        <taxon>Actinomycetota</taxon>
        <taxon>Actinomycetes</taxon>
        <taxon>Propionibacteriales</taxon>
        <taxon>Nocardioidaceae</taxon>
        <taxon>Nocardioides</taxon>
    </lineage>
</organism>
<evidence type="ECO:0000313" key="2">
    <source>
        <dbReference type="EMBL" id="NYI47472.1"/>
    </source>
</evidence>
<dbReference type="RefSeq" id="WP_179651447.1">
    <property type="nucleotide sequence ID" value="NZ_JACBZM010000001.1"/>
</dbReference>